<dbReference type="EMBL" id="CP000733">
    <property type="protein sequence ID" value="ABS77015.1"/>
    <property type="molecule type" value="Genomic_DNA"/>
</dbReference>
<dbReference type="KEGG" id="cbd:CBUD_0821"/>
<evidence type="ECO:0000313" key="2">
    <source>
        <dbReference type="EMBL" id="ABS77015.1"/>
    </source>
</evidence>
<dbReference type="PROSITE" id="PS51819">
    <property type="entry name" value="VOC"/>
    <property type="match status" value="1"/>
</dbReference>
<dbReference type="InterPro" id="IPR004360">
    <property type="entry name" value="Glyas_Fos-R_dOase_dom"/>
</dbReference>
<dbReference type="PANTHER" id="PTHR34109:SF1">
    <property type="entry name" value="VOC DOMAIN-CONTAINING PROTEIN"/>
    <property type="match status" value="1"/>
</dbReference>
<sequence>MSKKPTAIPPGYHSITPYLFVNEATKAIEYYKKAFGAEEEMRMEMPGGKIGHAELKIGDSKIMLADEFPEMGARSPRTYGGSPVTIHLYVEDVDKTAQRAVNAGGKLKGKVENQFYGDRSGTLEDPFGHTWNISTHIEDLSDEEIRKRAAELFSKK</sequence>
<organism evidence="2 3">
    <name type="scientific">Coxiella burnetii (strain Dugway 5J108-111)</name>
    <dbReference type="NCBI Taxonomy" id="434922"/>
    <lineage>
        <taxon>Bacteria</taxon>
        <taxon>Pseudomonadati</taxon>
        <taxon>Pseudomonadota</taxon>
        <taxon>Gammaproteobacteria</taxon>
        <taxon>Legionellales</taxon>
        <taxon>Coxiellaceae</taxon>
        <taxon>Coxiella</taxon>
    </lineage>
</organism>
<dbReference type="RefSeq" id="WP_011996765.1">
    <property type="nucleotide sequence ID" value="NC_009727.1"/>
</dbReference>
<protein>
    <submittedName>
        <fullName evidence="2">PhnB</fullName>
    </submittedName>
</protein>
<evidence type="ECO:0000313" key="3">
    <source>
        <dbReference type="Proteomes" id="UP000008555"/>
    </source>
</evidence>
<dbReference type="SUPFAM" id="SSF54593">
    <property type="entry name" value="Glyoxalase/Bleomycin resistance protein/Dihydroxybiphenyl dioxygenase"/>
    <property type="match status" value="1"/>
</dbReference>
<dbReference type="HOGENOM" id="CLU_046006_11_2_6"/>
<evidence type="ECO:0000259" key="1">
    <source>
        <dbReference type="PROSITE" id="PS51819"/>
    </source>
</evidence>
<accession>A9KDY8</accession>
<dbReference type="InterPro" id="IPR037523">
    <property type="entry name" value="VOC_core"/>
</dbReference>
<reference evidence="2 3" key="1">
    <citation type="journal article" date="2009" name="Infect. Immun.">
        <title>Comparative genomics reveal extensive transposon-mediated genomic plasticity and diversity among potential effector proteins within the genus Coxiella.</title>
        <authorList>
            <person name="Beare P.A."/>
            <person name="Unsworth N."/>
            <person name="Andoh M."/>
            <person name="Voth D.E."/>
            <person name="Omsland A."/>
            <person name="Gilk S.D."/>
            <person name="Williams K.P."/>
            <person name="Sobral B.W."/>
            <person name="Kupko J.J.III."/>
            <person name="Porcella S.F."/>
            <person name="Samuel J.E."/>
            <person name="Heinzen R.A."/>
        </authorList>
    </citation>
    <scope>NUCLEOTIDE SEQUENCE [LARGE SCALE GENOMIC DNA]</scope>
    <source>
        <strain evidence="2 3">Dugway 5J108-111</strain>
    </source>
</reference>
<dbReference type="CDD" id="cd07246">
    <property type="entry name" value="VOC_like"/>
    <property type="match status" value="1"/>
</dbReference>
<name>A9KDY8_COXBN</name>
<dbReference type="AlphaFoldDB" id="A9KDY8"/>
<dbReference type="Gene3D" id="3.30.720.120">
    <property type="match status" value="1"/>
</dbReference>
<dbReference type="Proteomes" id="UP000008555">
    <property type="component" value="Chromosome"/>
</dbReference>
<feature type="domain" description="VOC" evidence="1">
    <location>
        <begin position="11"/>
        <end position="136"/>
    </location>
</feature>
<proteinExistence type="predicted"/>
<dbReference type="Pfam" id="PF00903">
    <property type="entry name" value="Glyoxalase"/>
    <property type="match status" value="1"/>
</dbReference>
<gene>
    <name evidence="2" type="primary">phnB</name>
    <name evidence="2" type="ordered locus">CBUD_0821</name>
</gene>
<dbReference type="Gene3D" id="3.30.720.110">
    <property type="match status" value="1"/>
</dbReference>
<dbReference type="InterPro" id="IPR029068">
    <property type="entry name" value="Glyas_Bleomycin-R_OHBP_Dase"/>
</dbReference>
<dbReference type="PANTHER" id="PTHR34109">
    <property type="entry name" value="BNAUNNG04460D PROTEIN-RELATED"/>
    <property type="match status" value="1"/>
</dbReference>